<keyword evidence="2" id="KW-0695">RNA-directed DNA polymerase</keyword>
<organism evidence="2">
    <name type="scientific">Lygus hesperus</name>
    <name type="common">Western plant bug</name>
    <dbReference type="NCBI Taxonomy" id="30085"/>
    <lineage>
        <taxon>Eukaryota</taxon>
        <taxon>Metazoa</taxon>
        <taxon>Ecdysozoa</taxon>
        <taxon>Arthropoda</taxon>
        <taxon>Hexapoda</taxon>
        <taxon>Insecta</taxon>
        <taxon>Pterygota</taxon>
        <taxon>Neoptera</taxon>
        <taxon>Paraneoptera</taxon>
        <taxon>Hemiptera</taxon>
        <taxon>Heteroptera</taxon>
        <taxon>Panheteroptera</taxon>
        <taxon>Cimicomorpha</taxon>
        <taxon>Miridae</taxon>
        <taxon>Mirini</taxon>
        <taxon>Lygus</taxon>
    </lineage>
</organism>
<proteinExistence type="predicted"/>
<feature type="non-terminal residue" evidence="2">
    <location>
        <position position="1"/>
    </location>
</feature>
<dbReference type="InterPro" id="IPR043502">
    <property type="entry name" value="DNA/RNA_pol_sf"/>
</dbReference>
<reference evidence="2" key="2">
    <citation type="submission" date="2014-07" db="EMBL/GenBank/DDBJ databases">
        <authorList>
            <person name="Hull J."/>
        </authorList>
    </citation>
    <scope>NUCLEOTIDE SEQUENCE</scope>
</reference>
<evidence type="ECO:0000259" key="1">
    <source>
        <dbReference type="PROSITE" id="PS50878"/>
    </source>
</evidence>
<dbReference type="PROSITE" id="PS50878">
    <property type="entry name" value="RT_POL"/>
    <property type="match status" value="1"/>
</dbReference>
<dbReference type="InterPro" id="IPR000477">
    <property type="entry name" value="RT_dom"/>
</dbReference>
<keyword evidence="2" id="KW-0808">Transferase</keyword>
<accession>A0A0A9Z6H6</accession>
<name>A0A0A9Z6H6_LYGHE</name>
<dbReference type="GO" id="GO:0003964">
    <property type="term" value="F:RNA-directed DNA polymerase activity"/>
    <property type="evidence" value="ECO:0007669"/>
    <property type="project" value="UniProtKB-KW"/>
</dbReference>
<gene>
    <name evidence="2" type="primary">pol_485</name>
    <name evidence="2" type="ORF">CM83_17270</name>
</gene>
<dbReference type="EMBL" id="GBHO01004651">
    <property type="protein sequence ID" value="JAG38953.1"/>
    <property type="molecule type" value="Transcribed_RNA"/>
</dbReference>
<keyword evidence="2" id="KW-0548">Nucleotidyltransferase</keyword>
<sequence length="158" mass="17479">LFHMYIYFHMCHFRRYQTNSYLTNRTQFVSLSSGTSSTLPLTLGVPQGAILGPVLFAAYINDIPGCFLEFRCHIFSDDVQCFIQSPIDSLPAAVAHLNSDIVRVASWAKDNALVINPKKSQFIIFSKKALPPTVSMPSLLVQGISVDPSSVVRDLVVS</sequence>
<feature type="domain" description="Reverse transcriptase" evidence="1">
    <location>
        <begin position="1"/>
        <end position="146"/>
    </location>
</feature>
<dbReference type="SUPFAM" id="SSF56672">
    <property type="entry name" value="DNA/RNA polymerases"/>
    <property type="match status" value="1"/>
</dbReference>
<dbReference type="PANTHER" id="PTHR33332">
    <property type="entry name" value="REVERSE TRANSCRIPTASE DOMAIN-CONTAINING PROTEIN"/>
    <property type="match status" value="1"/>
</dbReference>
<protein>
    <submittedName>
        <fullName evidence="2">RNA-directed DNA polymerase from mobile element jockey</fullName>
    </submittedName>
</protein>
<dbReference type="AlphaFoldDB" id="A0A0A9Z6H6"/>
<evidence type="ECO:0000313" key="2">
    <source>
        <dbReference type="EMBL" id="JAG38953.1"/>
    </source>
</evidence>
<dbReference type="Pfam" id="PF00078">
    <property type="entry name" value="RVT_1"/>
    <property type="match status" value="1"/>
</dbReference>
<reference evidence="2" key="1">
    <citation type="journal article" date="2014" name="PLoS ONE">
        <title>Transcriptome-Based Identification of ABC Transporters in the Western Tarnished Plant Bug Lygus hesperus.</title>
        <authorList>
            <person name="Hull J.J."/>
            <person name="Chaney K."/>
            <person name="Geib S.M."/>
            <person name="Fabrick J.A."/>
            <person name="Brent C.S."/>
            <person name="Walsh D."/>
            <person name="Lavine L.C."/>
        </authorList>
    </citation>
    <scope>NUCLEOTIDE SEQUENCE</scope>
</reference>